<gene>
    <name evidence="7" type="ORF">nbrc107696_37470</name>
</gene>
<dbReference type="PANTHER" id="PTHR30055">
    <property type="entry name" value="HTH-TYPE TRANSCRIPTIONAL REGULATOR RUTR"/>
    <property type="match status" value="1"/>
</dbReference>
<evidence type="ECO:0000256" key="2">
    <source>
        <dbReference type="ARBA" id="ARBA00023015"/>
    </source>
</evidence>
<dbReference type="InterPro" id="IPR003012">
    <property type="entry name" value="Tet_transcr_reg_TetR"/>
</dbReference>
<dbReference type="RefSeq" id="WP_161896834.1">
    <property type="nucleotide sequence ID" value="NZ_BJOV01000005.1"/>
</dbReference>
<dbReference type="GO" id="GO:0000976">
    <property type="term" value="F:transcription cis-regulatory region binding"/>
    <property type="evidence" value="ECO:0007669"/>
    <property type="project" value="TreeGrafter"/>
</dbReference>
<dbReference type="InterPro" id="IPR050109">
    <property type="entry name" value="HTH-type_TetR-like_transc_reg"/>
</dbReference>
<reference evidence="8" key="1">
    <citation type="submission" date="2019-06" db="EMBL/GenBank/DDBJ databases">
        <title>Gordonia isolated from sludge of a wastewater treatment plant.</title>
        <authorList>
            <person name="Tamura T."/>
            <person name="Aoyama K."/>
            <person name="Kang Y."/>
            <person name="Saito S."/>
            <person name="Akiyama N."/>
            <person name="Yazawa K."/>
            <person name="Gonoi T."/>
            <person name="Mikami Y."/>
        </authorList>
    </citation>
    <scope>NUCLEOTIDE SEQUENCE [LARGE SCALE GENOMIC DNA]</scope>
    <source>
        <strain evidence="8">NBRC 107696</strain>
    </source>
</reference>
<feature type="DNA-binding region" description="H-T-H motif" evidence="5">
    <location>
        <begin position="25"/>
        <end position="44"/>
    </location>
</feature>
<evidence type="ECO:0000256" key="5">
    <source>
        <dbReference type="PROSITE-ProRule" id="PRU00335"/>
    </source>
</evidence>
<dbReference type="PANTHER" id="PTHR30055:SF151">
    <property type="entry name" value="TRANSCRIPTIONAL REGULATORY PROTEIN"/>
    <property type="match status" value="1"/>
</dbReference>
<dbReference type="PRINTS" id="PR00400">
    <property type="entry name" value="TETREPRESSOR"/>
</dbReference>
<dbReference type="InterPro" id="IPR001647">
    <property type="entry name" value="HTH_TetR"/>
</dbReference>
<name>A0A7I9VDS1_9ACTN</name>
<dbReference type="Pfam" id="PF00440">
    <property type="entry name" value="TetR_N"/>
    <property type="match status" value="1"/>
</dbReference>
<protein>
    <recommendedName>
        <fullName evidence="6">HTH tetR-type domain-containing protein</fullName>
    </recommendedName>
</protein>
<dbReference type="GO" id="GO:0003700">
    <property type="term" value="F:DNA-binding transcription factor activity"/>
    <property type="evidence" value="ECO:0007669"/>
    <property type="project" value="TreeGrafter"/>
</dbReference>
<dbReference type="GO" id="GO:0046677">
    <property type="term" value="P:response to antibiotic"/>
    <property type="evidence" value="ECO:0007669"/>
    <property type="project" value="InterPro"/>
</dbReference>
<dbReference type="OrthoDB" id="3819648at2"/>
<keyword evidence="4" id="KW-0804">Transcription</keyword>
<feature type="domain" description="HTH tetR-type" evidence="6">
    <location>
        <begin position="2"/>
        <end position="62"/>
    </location>
</feature>
<dbReference type="GO" id="GO:0045892">
    <property type="term" value="P:negative regulation of DNA-templated transcription"/>
    <property type="evidence" value="ECO:0007669"/>
    <property type="project" value="InterPro"/>
</dbReference>
<keyword evidence="1" id="KW-0678">Repressor</keyword>
<proteinExistence type="predicted"/>
<dbReference type="AlphaFoldDB" id="A0A7I9VDS1"/>
<evidence type="ECO:0000256" key="4">
    <source>
        <dbReference type="ARBA" id="ARBA00023163"/>
    </source>
</evidence>
<dbReference type="Proteomes" id="UP000444960">
    <property type="component" value="Unassembled WGS sequence"/>
</dbReference>
<dbReference type="PRINTS" id="PR00455">
    <property type="entry name" value="HTHTETR"/>
</dbReference>
<dbReference type="Gene3D" id="1.10.357.10">
    <property type="entry name" value="Tetracycline Repressor, domain 2"/>
    <property type="match status" value="1"/>
</dbReference>
<evidence type="ECO:0000313" key="7">
    <source>
        <dbReference type="EMBL" id="GEE03301.1"/>
    </source>
</evidence>
<dbReference type="InterPro" id="IPR009057">
    <property type="entry name" value="Homeodomain-like_sf"/>
</dbReference>
<keyword evidence="2" id="KW-0805">Transcription regulation</keyword>
<comment type="caution">
    <text evidence="7">The sequence shown here is derived from an EMBL/GenBank/DDBJ whole genome shotgun (WGS) entry which is preliminary data.</text>
</comment>
<keyword evidence="3 5" id="KW-0238">DNA-binding</keyword>
<dbReference type="PROSITE" id="PS50977">
    <property type="entry name" value="HTH_TETR_2"/>
    <property type="match status" value="1"/>
</dbReference>
<evidence type="ECO:0000313" key="8">
    <source>
        <dbReference type="Proteomes" id="UP000444960"/>
    </source>
</evidence>
<dbReference type="SUPFAM" id="SSF48498">
    <property type="entry name" value="Tetracyclin repressor-like, C-terminal domain"/>
    <property type="match status" value="1"/>
</dbReference>
<organism evidence="7 8">
    <name type="scientific">Gordonia spumicola</name>
    <dbReference type="NCBI Taxonomy" id="589161"/>
    <lineage>
        <taxon>Bacteria</taxon>
        <taxon>Bacillati</taxon>
        <taxon>Actinomycetota</taxon>
        <taxon>Actinomycetes</taxon>
        <taxon>Mycobacteriales</taxon>
        <taxon>Gordoniaceae</taxon>
        <taxon>Gordonia</taxon>
    </lineage>
</organism>
<sequence length="187" mass="19269">MSNTRADVLAAARAILAEHSLADLTMRRLATDLGVRPNALYWHFPNKQSMLAALADDILSTVAAPAAGDLPDRIRAVAIAMRQALLSVPDSAEIVSSAWASGLAARDTVNVVVDVAARGGLGPETSAGVATAVCQLTIGLTIEEQTRTQMERLGVIEPSGRDFDAEFASGLSVIVAGAAAGANPPPD</sequence>
<keyword evidence="8" id="KW-1185">Reference proteome</keyword>
<dbReference type="InterPro" id="IPR036271">
    <property type="entry name" value="Tet_transcr_reg_TetR-rel_C_sf"/>
</dbReference>
<evidence type="ECO:0000259" key="6">
    <source>
        <dbReference type="PROSITE" id="PS50977"/>
    </source>
</evidence>
<evidence type="ECO:0000256" key="1">
    <source>
        <dbReference type="ARBA" id="ARBA00022491"/>
    </source>
</evidence>
<dbReference type="EMBL" id="BJOV01000005">
    <property type="protein sequence ID" value="GEE03301.1"/>
    <property type="molecule type" value="Genomic_DNA"/>
</dbReference>
<dbReference type="SUPFAM" id="SSF46689">
    <property type="entry name" value="Homeodomain-like"/>
    <property type="match status" value="1"/>
</dbReference>
<evidence type="ECO:0000256" key="3">
    <source>
        <dbReference type="ARBA" id="ARBA00023125"/>
    </source>
</evidence>
<accession>A0A7I9VDS1</accession>
<dbReference type="InterPro" id="IPR004111">
    <property type="entry name" value="Repressor_TetR_C"/>
</dbReference>
<dbReference type="Gene3D" id="1.10.10.60">
    <property type="entry name" value="Homeodomain-like"/>
    <property type="match status" value="1"/>
</dbReference>
<dbReference type="Pfam" id="PF02909">
    <property type="entry name" value="TetR_C_1"/>
    <property type="match status" value="1"/>
</dbReference>